<dbReference type="GO" id="GO:0005829">
    <property type="term" value="C:cytosol"/>
    <property type="evidence" value="ECO:0007669"/>
    <property type="project" value="TreeGrafter"/>
</dbReference>
<dbReference type="NCBIfam" id="TIGR01413">
    <property type="entry name" value="Dyp_perox_fam"/>
    <property type="match status" value="1"/>
</dbReference>
<dbReference type="PANTHER" id="PTHR30521">
    <property type="entry name" value="DEFERROCHELATASE/PEROXIDASE"/>
    <property type="match status" value="1"/>
</dbReference>
<keyword evidence="2 11" id="KW-0575">Peroxidase</keyword>
<comment type="similarity">
    <text evidence="8">Belongs to the DyP-type peroxidase family.</text>
</comment>
<keyword evidence="6" id="KW-0560">Oxidoreductase</keyword>
<evidence type="ECO:0000313" key="12">
    <source>
        <dbReference type="Proteomes" id="UP000660339"/>
    </source>
</evidence>
<dbReference type="GO" id="GO:0004601">
    <property type="term" value="F:peroxidase activity"/>
    <property type="evidence" value="ECO:0007669"/>
    <property type="project" value="UniProtKB-KW"/>
</dbReference>
<dbReference type="GO" id="GO:0020037">
    <property type="term" value="F:heme binding"/>
    <property type="evidence" value="ECO:0007669"/>
    <property type="project" value="InterPro"/>
</dbReference>
<evidence type="ECO:0000256" key="6">
    <source>
        <dbReference type="ARBA" id="ARBA00023002"/>
    </source>
</evidence>
<dbReference type="SUPFAM" id="SSF54909">
    <property type="entry name" value="Dimeric alpha+beta barrel"/>
    <property type="match status" value="1"/>
</dbReference>
<evidence type="ECO:0000259" key="9">
    <source>
        <dbReference type="Pfam" id="PF04261"/>
    </source>
</evidence>
<name>A0A8J3PBT1_9ACTN</name>
<dbReference type="InterPro" id="IPR006311">
    <property type="entry name" value="TAT_signal"/>
</dbReference>
<sequence length="403" mass="43044">MSDDNTRWGRRRLLTGGGLAAGAALTGAGLLAGRQEQPPAAASVSEAAVGEATAAFHGPHQAGVATPPQAHAVFLALDLRRGTDRQGLARMMRLLCDDAARLTQGRAALADTEPELAGRPARLTVTFGFGPDLFAKLDLGGSPVRQLPKFGIDRLQTRWCGGDVLVQICSDDPVTVTHSQRMLVKDARAFTTVRWLQRGFRRAAGADPAAMTQRNLLGQVDGTIQPADDVHDRALWVSDGPGWLHGGTTVVVRRIRAELETWDAVDRGGKELTIGRRLDTGAPLTGGGEHDPADYAAVDGLGLPVISQFAHIRRAHVADPARRILRRPYNYDDGLTADGTPDTGLVFAAYQADIARQYLPVQQALAESDLLNEWTTPIGSAVFAIPPGCRPGGYVGQQLLDRT</sequence>
<reference evidence="11" key="1">
    <citation type="submission" date="2021-01" db="EMBL/GenBank/DDBJ databases">
        <title>Whole genome shotgun sequence of Catellatospora methionotrophica NBRC 14553.</title>
        <authorList>
            <person name="Komaki H."/>
            <person name="Tamura T."/>
        </authorList>
    </citation>
    <scope>NUCLEOTIDE SEQUENCE</scope>
    <source>
        <strain evidence="11">NBRC 14553</strain>
    </source>
</reference>
<accession>A0A8J3PBT1</accession>
<gene>
    <name evidence="11" type="ORF">Cme02nite_00330</name>
</gene>
<dbReference type="PROSITE" id="PS51318">
    <property type="entry name" value="TAT"/>
    <property type="match status" value="1"/>
</dbReference>
<feature type="domain" description="Dyp-type peroxidase N-terminal" evidence="9">
    <location>
        <begin position="61"/>
        <end position="201"/>
    </location>
</feature>
<dbReference type="Pfam" id="PF20628">
    <property type="entry name" value="Dyp_perox_C"/>
    <property type="match status" value="1"/>
</dbReference>
<proteinExistence type="inferred from homology"/>
<keyword evidence="5" id="KW-0732">Signal</keyword>
<protein>
    <submittedName>
        <fullName evidence="11">Peroxidase</fullName>
    </submittedName>
</protein>
<dbReference type="PANTHER" id="PTHR30521:SF4">
    <property type="entry name" value="DEFERROCHELATASE"/>
    <property type="match status" value="1"/>
</dbReference>
<dbReference type="PROSITE" id="PS51404">
    <property type="entry name" value="DYP_PEROXIDASE"/>
    <property type="match status" value="1"/>
</dbReference>
<dbReference type="GO" id="GO:0046872">
    <property type="term" value="F:metal ion binding"/>
    <property type="evidence" value="ECO:0007669"/>
    <property type="project" value="UniProtKB-KW"/>
</dbReference>
<dbReference type="EMBL" id="BONJ01000001">
    <property type="protein sequence ID" value="GIG11701.1"/>
    <property type="molecule type" value="Genomic_DNA"/>
</dbReference>
<evidence type="ECO:0000256" key="5">
    <source>
        <dbReference type="ARBA" id="ARBA00022729"/>
    </source>
</evidence>
<evidence type="ECO:0000313" key="11">
    <source>
        <dbReference type="EMBL" id="GIG11701.1"/>
    </source>
</evidence>
<comment type="cofactor">
    <cofactor evidence="1">
        <name>heme b</name>
        <dbReference type="ChEBI" id="CHEBI:60344"/>
    </cofactor>
</comment>
<evidence type="ECO:0000256" key="2">
    <source>
        <dbReference type="ARBA" id="ARBA00022559"/>
    </source>
</evidence>
<feature type="domain" description="Dyp-type peroxidase C-terminal" evidence="10">
    <location>
        <begin position="212"/>
        <end position="389"/>
    </location>
</feature>
<organism evidence="11 12">
    <name type="scientific">Catellatospora methionotrophica</name>
    <dbReference type="NCBI Taxonomy" id="121620"/>
    <lineage>
        <taxon>Bacteria</taxon>
        <taxon>Bacillati</taxon>
        <taxon>Actinomycetota</taxon>
        <taxon>Actinomycetes</taxon>
        <taxon>Micromonosporales</taxon>
        <taxon>Micromonosporaceae</taxon>
        <taxon>Catellatospora</taxon>
    </lineage>
</organism>
<dbReference type="InterPro" id="IPR048327">
    <property type="entry name" value="Dyp_perox_N"/>
</dbReference>
<evidence type="ECO:0000256" key="7">
    <source>
        <dbReference type="ARBA" id="ARBA00023004"/>
    </source>
</evidence>
<keyword evidence="4" id="KW-0479">Metal-binding</keyword>
<keyword evidence="7" id="KW-0408">Iron</keyword>
<evidence type="ECO:0000259" key="10">
    <source>
        <dbReference type="Pfam" id="PF20628"/>
    </source>
</evidence>
<evidence type="ECO:0000256" key="4">
    <source>
        <dbReference type="ARBA" id="ARBA00022723"/>
    </source>
</evidence>
<keyword evidence="3" id="KW-0349">Heme</keyword>
<dbReference type="InterPro" id="IPR006314">
    <property type="entry name" value="Dyp_peroxidase"/>
</dbReference>
<evidence type="ECO:0000256" key="8">
    <source>
        <dbReference type="ARBA" id="ARBA00025737"/>
    </source>
</evidence>
<dbReference type="InterPro" id="IPR048328">
    <property type="entry name" value="Dyp_perox_C"/>
</dbReference>
<dbReference type="Proteomes" id="UP000660339">
    <property type="component" value="Unassembled WGS sequence"/>
</dbReference>
<dbReference type="RefSeq" id="WP_166380682.1">
    <property type="nucleotide sequence ID" value="NZ_BAAATT010000011.1"/>
</dbReference>
<evidence type="ECO:0000256" key="3">
    <source>
        <dbReference type="ARBA" id="ARBA00022617"/>
    </source>
</evidence>
<dbReference type="AlphaFoldDB" id="A0A8J3PBT1"/>
<keyword evidence="12" id="KW-1185">Reference proteome</keyword>
<evidence type="ECO:0000256" key="1">
    <source>
        <dbReference type="ARBA" id="ARBA00001970"/>
    </source>
</evidence>
<dbReference type="Pfam" id="PF04261">
    <property type="entry name" value="Dyp_perox_N"/>
    <property type="match status" value="1"/>
</dbReference>
<dbReference type="InterPro" id="IPR011008">
    <property type="entry name" value="Dimeric_a/b-barrel"/>
</dbReference>
<comment type="caution">
    <text evidence="11">The sequence shown here is derived from an EMBL/GenBank/DDBJ whole genome shotgun (WGS) entry which is preliminary data.</text>
</comment>